<protein>
    <recommendedName>
        <fullName evidence="1">Protein kinase domain-containing protein</fullName>
    </recommendedName>
</protein>
<proteinExistence type="predicted"/>
<dbReference type="InterPro" id="IPR011009">
    <property type="entry name" value="Kinase-like_dom_sf"/>
</dbReference>
<dbReference type="InterPro" id="IPR008266">
    <property type="entry name" value="Tyr_kinase_AS"/>
</dbReference>
<dbReference type="Proteomes" id="UP000053263">
    <property type="component" value="Unassembled WGS sequence"/>
</dbReference>
<feature type="domain" description="Protein kinase" evidence="1">
    <location>
        <begin position="1"/>
        <end position="79"/>
    </location>
</feature>
<dbReference type="SUPFAM" id="SSF56112">
    <property type="entry name" value="Protein kinase-like (PK-like)"/>
    <property type="match status" value="1"/>
</dbReference>
<dbReference type="Gene3D" id="1.10.510.10">
    <property type="entry name" value="Transferase(Phosphotransferase) domain 1"/>
    <property type="match status" value="1"/>
</dbReference>
<evidence type="ECO:0000259" key="1">
    <source>
        <dbReference type="PROSITE" id="PS50011"/>
    </source>
</evidence>
<gene>
    <name evidence="2" type="ORF">PLICRDRAFT_118054</name>
</gene>
<evidence type="ECO:0000313" key="3">
    <source>
        <dbReference type="Proteomes" id="UP000053263"/>
    </source>
</evidence>
<dbReference type="AlphaFoldDB" id="A0A0C9T539"/>
<keyword evidence="3" id="KW-1185">Reference proteome</keyword>
<organism evidence="2 3">
    <name type="scientific">Plicaturopsis crispa FD-325 SS-3</name>
    <dbReference type="NCBI Taxonomy" id="944288"/>
    <lineage>
        <taxon>Eukaryota</taxon>
        <taxon>Fungi</taxon>
        <taxon>Dikarya</taxon>
        <taxon>Basidiomycota</taxon>
        <taxon>Agaricomycotina</taxon>
        <taxon>Agaricomycetes</taxon>
        <taxon>Agaricomycetidae</taxon>
        <taxon>Amylocorticiales</taxon>
        <taxon>Amylocorticiaceae</taxon>
        <taxon>Plicatura</taxon>
        <taxon>Plicaturopsis crispa</taxon>
    </lineage>
</organism>
<evidence type="ECO:0000313" key="2">
    <source>
        <dbReference type="EMBL" id="KII84474.1"/>
    </source>
</evidence>
<dbReference type="GO" id="GO:0005524">
    <property type="term" value="F:ATP binding"/>
    <property type="evidence" value="ECO:0007669"/>
    <property type="project" value="InterPro"/>
</dbReference>
<dbReference type="Pfam" id="PF00069">
    <property type="entry name" value="Pkinase"/>
    <property type="match status" value="1"/>
</dbReference>
<sequence>EVASGVAYLHGVGIVHGDIRGVNVLIDHEGRAAISDYGLSTLISSYGFVASDVESSARWQAPALGTRPHNRGGNMLKIM</sequence>
<dbReference type="HOGENOM" id="CLU_000288_7_30_1"/>
<name>A0A0C9T539_PLICR</name>
<dbReference type="OrthoDB" id="4062651at2759"/>
<dbReference type="GO" id="GO:0004672">
    <property type="term" value="F:protein kinase activity"/>
    <property type="evidence" value="ECO:0007669"/>
    <property type="project" value="InterPro"/>
</dbReference>
<dbReference type="InterPro" id="IPR000719">
    <property type="entry name" value="Prot_kinase_dom"/>
</dbReference>
<accession>A0A0C9T539</accession>
<dbReference type="PROSITE" id="PS50011">
    <property type="entry name" value="PROTEIN_KINASE_DOM"/>
    <property type="match status" value="1"/>
</dbReference>
<feature type="non-terminal residue" evidence="2">
    <location>
        <position position="1"/>
    </location>
</feature>
<dbReference type="PROSITE" id="PS00109">
    <property type="entry name" value="PROTEIN_KINASE_TYR"/>
    <property type="match status" value="1"/>
</dbReference>
<reference evidence="2 3" key="1">
    <citation type="submission" date="2014-06" db="EMBL/GenBank/DDBJ databases">
        <title>Evolutionary Origins and Diversification of the Mycorrhizal Mutualists.</title>
        <authorList>
            <consortium name="DOE Joint Genome Institute"/>
            <consortium name="Mycorrhizal Genomics Consortium"/>
            <person name="Kohler A."/>
            <person name="Kuo A."/>
            <person name="Nagy L.G."/>
            <person name="Floudas D."/>
            <person name="Copeland A."/>
            <person name="Barry K.W."/>
            <person name="Cichocki N."/>
            <person name="Veneault-Fourrey C."/>
            <person name="LaButti K."/>
            <person name="Lindquist E.A."/>
            <person name="Lipzen A."/>
            <person name="Lundell T."/>
            <person name="Morin E."/>
            <person name="Murat C."/>
            <person name="Riley R."/>
            <person name="Ohm R."/>
            <person name="Sun H."/>
            <person name="Tunlid A."/>
            <person name="Henrissat B."/>
            <person name="Grigoriev I.V."/>
            <person name="Hibbett D.S."/>
            <person name="Martin F."/>
        </authorList>
    </citation>
    <scope>NUCLEOTIDE SEQUENCE [LARGE SCALE GENOMIC DNA]</scope>
    <source>
        <strain evidence="2 3">FD-325 SS-3</strain>
    </source>
</reference>
<dbReference type="EMBL" id="KN832571">
    <property type="protein sequence ID" value="KII84474.1"/>
    <property type="molecule type" value="Genomic_DNA"/>
</dbReference>